<evidence type="ECO:0000256" key="2">
    <source>
        <dbReference type="ARBA" id="ARBA00005900"/>
    </source>
</evidence>
<evidence type="ECO:0000313" key="11">
    <source>
        <dbReference type="RefSeq" id="XP_013923947.1"/>
    </source>
</evidence>
<dbReference type="InterPro" id="IPR016697">
    <property type="entry name" value="Aquaporin_11/12"/>
</dbReference>
<evidence type="ECO:0000256" key="8">
    <source>
        <dbReference type="PIRNR" id="PIRNR017529"/>
    </source>
</evidence>
<comment type="subcellular location">
    <subcellularLocation>
        <location evidence="1">Membrane</location>
        <topology evidence="1">Multi-pass membrane protein</topology>
    </subcellularLocation>
</comment>
<keyword evidence="7 8" id="KW-0472">Membrane</keyword>
<dbReference type="OrthoDB" id="1580043at2759"/>
<keyword evidence="4 8" id="KW-0812">Transmembrane</keyword>
<feature type="transmembrane region" description="Helical" evidence="8">
    <location>
        <begin position="63"/>
        <end position="85"/>
    </location>
</feature>
<feature type="transmembrane region" description="Helical" evidence="8">
    <location>
        <begin position="190"/>
        <end position="211"/>
    </location>
</feature>
<evidence type="ECO:0000256" key="3">
    <source>
        <dbReference type="ARBA" id="ARBA00022448"/>
    </source>
</evidence>
<dbReference type="InterPro" id="IPR051883">
    <property type="entry name" value="AQP11/12_channel"/>
</dbReference>
<keyword evidence="3 9" id="KW-0813">Transport</keyword>
<dbReference type="GeneID" id="106550506"/>
<accession>A0A6I9YIB2</accession>
<dbReference type="SUPFAM" id="SSF81338">
    <property type="entry name" value="Aquaporin-like"/>
    <property type="match status" value="1"/>
</dbReference>
<dbReference type="AlphaFoldDB" id="A0A6I9YIB2"/>
<dbReference type="RefSeq" id="XP_013923947.1">
    <property type="nucleotide sequence ID" value="XM_014068472.1"/>
</dbReference>
<organism evidence="10 11">
    <name type="scientific">Thamnophis sirtalis</name>
    <dbReference type="NCBI Taxonomy" id="35019"/>
    <lineage>
        <taxon>Eukaryota</taxon>
        <taxon>Metazoa</taxon>
        <taxon>Chordata</taxon>
        <taxon>Craniata</taxon>
        <taxon>Vertebrata</taxon>
        <taxon>Euteleostomi</taxon>
        <taxon>Lepidosauria</taxon>
        <taxon>Squamata</taxon>
        <taxon>Bifurcata</taxon>
        <taxon>Unidentata</taxon>
        <taxon>Episquamata</taxon>
        <taxon>Toxicofera</taxon>
        <taxon>Serpentes</taxon>
        <taxon>Colubroidea</taxon>
        <taxon>Colubridae</taxon>
        <taxon>Natricinae</taxon>
        <taxon>Thamnophis</taxon>
    </lineage>
</organism>
<dbReference type="PRINTS" id="PR00783">
    <property type="entry name" value="MINTRINSICP"/>
</dbReference>
<dbReference type="PANTHER" id="PTHR21191:SF8">
    <property type="entry name" value="AQUAPORIN-12A-RELATED"/>
    <property type="match status" value="1"/>
</dbReference>
<evidence type="ECO:0000256" key="1">
    <source>
        <dbReference type="ARBA" id="ARBA00004141"/>
    </source>
</evidence>
<proteinExistence type="inferred from homology"/>
<dbReference type="InterPro" id="IPR023271">
    <property type="entry name" value="Aquaporin-like"/>
</dbReference>
<keyword evidence="6 8" id="KW-1133">Transmembrane helix</keyword>
<comment type="similarity">
    <text evidence="2">Belongs to the MIP/aquaporin (TC 1.A.8) family. AQP11/AQP12 subfamily.</text>
</comment>
<evidence type="ECO:0000256" key="4">
    <source>
        <dbReference type="ARBA" id="ARBA00022692"/>
    </source>
</evidence>
<keyword evidence="5" id="KW-0677">Repeat</keyword>
<comment type="caution">
    <text evidence="8">Lacks conserved residue(s) required for the propagation of feature annotation.</text>
</comment>
<dbReference type="Gene3D" id="1.20.1080.10">
    <property type="entry name" value="Glycerol uptake facilitator protein"/>
    <property type="match status" value="1"/>
</dbReference>
<dbReference type="InterPro" id="IPR000425">
    <property type="entry name" value="MIP"/>
</dbReference>
<evidence type="ECO:0000256" key="7">
    <source>
        <dbReference type="ARBA" id="ARBA00023136"/>
    </source>
</evidence>
<dbReference type="GO" id="GO:0016020">
    <property type="term" value="C:membrane"/>
    <property type="evidence" value="ECO:0007669"/>
    <property type="project" value="UniProtKB-SubCell"/>
</dbReference>
<name>A0A6I9YIB2_9SAUR</name>
<dbReference type="InterPro" id="IPR023265">
    <property type="entry name" value="Aquaporin_12"/>
</dbReference>
<dbReference type="Pfam" id="PF00230">
    <property type="entry name" value="MIP"/>
    <property type="match status" value="1"/>
</dbReference>
<feature type="transmembrane region" description="Helical" evidence="8">
    <location>
        <begin position="6"/>
        <end position="25"/>
    </location>
</feature>
<dbReference type="Proteomes" id="UP000504617">
    <property type="component" value="Unplaced"/>
</dbReference>
<evidence type="ECO:0000313" key="10">
    <source>
        <dbReference type="Proteomes" id="UP000504617"/>
    </source>
</evidence>
<dbReference type="GO" id="GO:0005737">
    <property type="term" value="C:cytoplasm"/>
    <property type="evidence" value="ECO:0007669"/>
    <property type="project" value="TreeGrafter"/>
</dbReference>
<evidence type="ECO:0000256" key="5">
    <source>
        <dbReference type="ARBA" id="ARBA00022737"/>
    </source>
</evidence>
<evidence type="ECO:0000256" key="6">
    <source>
        <dbReference type="ARBA" id="ARBA00022989"/>
    </source>
</evidence>
<dbReference type="PRINTS" id="PR02025">
    <property type="entry name" value="AQUAPORIN12"/>
</dbReference>
<dbReference type="PANTHER" id="PTHR21191">
    <property type="entry name" value="AQUAPORIN"/>
    <property type="match status" value="1"/>
</dbReference>
<dbReference type="KEGG" id="tsr:106550506"/>
<dbReference type="GO" id="GO:0015267">
    <property type="term" value="F:channel activity"/>
    <property type="evidence" value="ECO:0007669"/>
    <property type="project" value="InterPro"/>
</dbReference>
<feature type="transmembrane region" description="Helical" evidence="8">
    <location>
        <begin position="231"/>
        <end position="250"/>
    </location>
</feature>
<gene>
    <name evidence="11" type="primary">LOC106550506</name>
</gene>
<evidence type="ECO:0000256" key="9">
    <source>
        <dbReference type="RuleBase" id="RU000477"/>
    </source>
</evidence>
<sequence length="301" mass="33356">MSGLNVSIIFFFSVVTLCEFARRFFKRIFPSKVYFCLAGELANSFQLCACYLELKMLREIGPWGGGFGPDVSLTLLFVIFLAHGASFDGTAANPVASLQEFLALDCSFVGSIVKILAQFLGMEAACAFTKKYWSKEFTHFHMIQNLMAQDCSSSLNSSISQGIFVEAMGSFLLQLIILKLHTCSPMYRVPIVALSITALTYTAAPVTGAFFNPALASAMTFSCSGNSLLEYMQVYWLAPISGMLLALFVYQGNIPRLFQTNLLYSQKKKYRIFKGKVTSNSVAEERQTKTEKKNSRSGLIN</sequence>
<dbReference type="FunFam" id="1.20.1080.10:FF:000018">
    <property type="entry name" value="Aquaporin"/>
    <property type="match status" value="1"/>
</dbReference>
<reference evidence="11" key="1">
    <citation type="submission" date="2025-08" db="UniProtKB">
        <authorList>
            <consortium name="RefSeq"/>
        </authorList>
    </citation>
    <scope>IDENTIFICATION</scope>
    <source>
        <tissue evidence="11">Skeletal muscle</tissue>
    </source>
</reference>
<keyword evidence="10" id="KW-1185">Reference proteome</keyword>
<protein>
    <recommendedName>
        <fullName evidence="8">Aquaporin</fullName>
    </recommendedName>
</protein>
<dbReference type="PIRSF" id="PIRSF017529">
    <property type="entry name" value="Aquaporin_11/12"/>
    <property type="match status" value="1"/>
</dbReference>